<sequence length="86" mass="10014">MFFFCLFVSFPPFPSLFETSPLEISVGHNKFRYEGGHNIEQTYRVSGPTINDQRSTIWDSPDSPPESPALMQSRLRILRTPYYVLR</sequence>
<proteinExistence type="predicted"/>
<evidence type="ECO:0000313" key="2">
    <source>
        <dbReference type="Proteomes" id="UP000076632"/>
    </source>
</evidence>
<evidence type="ECO:0000313" key="1">
    <source>
        <dbReference type="EMBL" id="KZF24211.1"/>
    </source>
</evidence>
<gene>
    <name evidence="1" type="ORF">L228DRAFT_245111</name>
</gene>
<organism evidence="1 2">
    <name type="scientific">Xylona heveae (strain CBS 132557 / TC161)</name>
    <dbReference type="NCBI Taxonomy" id="1328760"/>
    <lineage>
        <taxon>Eukaryota</taxon>
        <taxon>Fungi</taxon>
        <taxon>Dikarya</taxon>
        <taxon>Ascomycota</taxon>
        <taxon>Pezizomycotina</taxon>
        <taxon>Xylonomycetes</taxon>
        <taxon>Xylonales</taxon>
        <taxon>Xylonaceae</taxon>
        <taxon>Xylona</taxon>
    </lineage>
</organism>
<dbReference type="EMBL" id="KV407456">
    <property type="protein sequence ID" value="KZF24211.1"/>
    <property type="molecule type" value="Genomic_DNA"/>
</dbReference>
<dbReference type="Proteomes" id="UP000076632">
    <property type="component" value="Unassembled WGS sequence"/>
</dbReference>
<keyword evidence="2" id="KW-1185">Reference proteome</keyword>
<dbReference type="GeneID" id="28897224"/>
<dbReference type="RefSeq" id="XP_018189766.1">
    <property type="nucleotide sequence ID" value="XM_018332087.1"/>
</dbReference>
<protein>
    <submittedName>
        <fullName evidence="1">Uncharacterized protein</fullName>
    </submittedName>
</protein>
<name>A0A165I177_XYLHT</name>
<reference evidence="1 2" key="1">
    <citation type="journal article" date="2016" name="Fungal Biol.">
        <title>The genome of Xylona heveae provides a window into fungal endophytism.</title>
        <authorList>
            <person name="Gazis R."/>
            <person name="Kuo A."/>
            <person name="Riley R."/>
            <person name="LaButti K."/>
            <person name="Lipzen A."/>
            <person name="Lin J."/>
            <person name="Amirebrahimi M."/>
            <person name="Hesse C.N."/>
            <person name="Spatafora J.W."/>
            <person name="Henrissat B."/>
            <person name="Hainaut M."/>
            <person name="Grigoriev I.V."/>
            <person name="Hibbett D.S."/>
        </authorList>
    </citation>
    <scope>NUCLEOTIDE SEQUENCE [LARGE SCALE GENOMIC DNA]</scope>
    <source>
        <strain evidence="1 2">TC161</strain>
    </source>
</reference>
<dbReference type="InParanoid" id="A0A165I177"/>
<accession>A0A165I177</accession>
<dbReference type="AlphaFoldDB" id="A0A165I177"/>